<protein>
    <submittedName>
        <fullName evidence="3">Porin</fullName>
    </submittedName>
</protein>
<gene>
    <name evidence="3" type="primary">opmA</name>
    <name evidence="3" type="ORF">SHM7688_00492</name>
</gene>
<evidence type="ECO:0000313" key="4">
    <source>
        <dbReference type="Proteomes" id="UP000054823"/>
    </source>
</evidence>
<dbReference type="GO" id="GO:0015288">
    <property type="term" value="F:porin activity"/>
    <property type="evidence" value="ECO:0007669"/>
    <property type="project" value="InterPro"/>
</dbReference>
<dbReference type="Pfam" id="PF13609">
    <property type="entry name" value="Porin_4"/>
    <property type="match status" value="1"/>
</dbReference>
<dbReference type="Proteomes" id="UP000054823">
    <property type="component" value="Unassembled WGS sequence"/>
</dbReference>
<accession>A0A0P1EL93</accession>
<dbReference type="RefSeq" id="WP_058238430.1">
    <property type="nucleotide sequence ID" value="NZ_FOMU01000001.1"/>
</dbReference>
<dbReference type="AlphaFoldDB" id="A0A0P1EL93"/>
<reference evidence="3 4" key="1">
    <citation type="submission" date="2015-09" db="EMBL/GenBank/DDBJ databases">
        <authorList>
            <consortium name="Swine Surveillance"/>
        </authorList>
    </citation>
    <scope>NUCLEOTIDE SEQUENCE [LARGE SCALE GENOMIC DNA]</scope>
    <source>
        <strain evidence="3 4">CECT 7688</strain>
    </source>
</reference>
<keyword evidence="1" id="KW-0732">Signal</keyword>
<dbReference type="GO" id="GO:0016020">
    <property type="term" value="C:membrane"/>
    <property type="evidence" value="ECO:0007669"/>
    <property type="project" value="InterPro"/>
</dbReference>
<evidence type="ECO:0000259" key="2">
    <source>
        <dbReference type="Pfam" id="PF13609"/>
    </source>
</evidence>
<dbReference type="OrthoDB" id="7326315at2"/>
<feature type="chain" id="PRO_5006061703" evidence="1">
    <location>
        <begin position="21"/>
        <end position="302"/>
    </location>
</feature>
<evidence type="ECO:0000256" key="1">
    <source>
        <dbReference type="SAM" id="SignalP"/>
    </source>
</evidence>
<keyword evidence="4" id="KW-1185">Reference proteome</keyword>
<dbReference type="EMBL" id="CYPW01000006">
    <property type="protein sequence ID" value="CUH51059.1"/>
    <property type="molecule type" value="Genomic_DNA"/>
</dbReference>
<dbReference type="STRING" id="321267.SHM7688_00492"/>
<feature type="signal peptide" evidence="1">
    <location>
        <begin position="1"/>
        <end position="20"/>
    </location>
</feature>
<name>A0A0P1EL93_9RHOB</name>
<feature type="domain" description="Porin" evidence="2">
    <location>
        <begin position="7"/>
        <end position="291"/>
    </location>
</feature>
<dbReference type="InterPro" id="IPR033900">
    <property type="entry name" value="Gram_neg_porin_domain"/>
</dbReference>
<organism evidence="3 4">
    <name type="scientific">Shimia marina</name>
    <dbReference type="NCBI Taxonomy" id="321267"/>
    <lineage>
        <taxon>Bacteria</taxon>
        <taxon>Pseudomonadati</taxon>
        <taxon>Pseudomonadota</taxon>
        <taxon>Alphaproteobacteria</taxon>
        <taxon>Rhodobacterales</taxon>
        <taxon>Roseobacteraceae</taxon>
    </lineage>
</organism>
<evidence type="ECO:0000313" key="3">
    <source>
        <dbReference type="EMBL" id="CUH51059.1"/>
    </source>
</evidence>
<sequence>MKKILIATTALAATASMAAAEVNFGGYARFGLLYNEGAAEETRIEQRFRLNISASTETDGGVEFGGRIRIETEDNADGTARGEGPGSAEFNVSTGGFRLDVGNTSDALDSGDVVDFYGYGLGLTAFLEHDASFDSGFTADGFGAHDGNAQQRVKARYNIENFTVNASYAPEVDGGADEVAQIGLGYAIGDHNVGVVYGDNQTTENDFWVVGVNGSFADFSYSVIVGEGEDDSADTSWGLSGAYAVSAATEIRALVTGGGLADNEAYGIGFRHSLGGGVSLRGGVGQDTAEDTVGDLGVIFSF</sequence>
<proteinExistence type="predicted"/>
<dbReference type="SUPFAM" id="SSF56935">
    <property type="entry name" value="Porins"/>
    <property type="match status" value="1"/>
</dbReference>
<dbReference type="InterPro" id="IPR023614">
    <property type="entry name" value="Porin_dom_sf"/>
</dbReference>
<dbReference type="Gene3D" id="2.40.160.10">
    <property type="entry name" value="Porin"/>
    <property type="match status" value="1"/>
</dbReference>